<dbReference type="GO" id="GO:0008855">
    <property type="term" value="F:exodeoxyribonuclease VII activity"/>
    <property type="evidence" value="ECO:0007669"/>
    <property type="project" value="UniProtKB-UniRule"/>
</dbReference>
<dbReference type="NCBIfam" id="NF002140">
    <property type="entry name" value="PRK00977.1-4"/>
    <property type="match status" value="1"/>
</dbReference>
<protein>
    <recommendedName>
        <fullName evidence="6">Exodeoxyribonuclease 7 small subunit</fullName>
        <ecNumber evidence="6">3.1.11.6</ecNumber>
    </recommendedName>
    <alternativeName>
        <fullName evidence="6">Exodeoxyribonuclease VII small subunit</fullName>
        <shortName evidence="6">Exonuclease VII small subunit</shortName>
    </alternativeName>
</protein>
<dbReference type="Gene3D" id="1.10.287.1040">
    <property type="entry name" value="Exonuclease VII, small subunit"/>
    <property type="match status" value="1"/>
</dbReference>
<evidence type="ECO:0000256" key="5">
    <source>
        <dbReference type="ARBA" id="ARBA00022839"/>
    </source>
</evidence>
<comment type="subcellular location">
    <subcellularLocation>
        <location evidence="6">Cytoplasm</location>
    </subcellularLocation>
</comment>
<dbReference type="HAMAP" id="MF_00337">
    <property type="entry name" value="Exonuc_7_S"/>
    <property type="match status" value="1"/>
</dbReference>
<evidence type="ECO:0000256" key="3">
    <source>
        <dbReference type="ARBA" id="ARBA00022722"/>
    </source>
</evidence>
<gene>
    <name evidence="6" type="primary">xseB</name>
    <name evidence="7" type="ORF">ABR69_10775</name>
</gene>
<dbReference type="GO" id="GO:0005829">
    <property type="term" value="C:cytosol"/>
    <property type="evidence" value="ECO:0007669"/>
    <property type="project" value="TreeGrafter"/>
</dbReference>
<comment type="subunit">
    <text evidence="6">Heterooligomer composed of large and small subunits.</text>
</comment>
<organism evidence="7 8">
    <name type="scientific">OM182 bacterium BACL3 MAG-120507-bin80</name>
    <dbReference type="NCBI Taxonomy" id="1655577"/>
    <lineage>
        <taxon>Bacteria</taxon>
        <taxon>Pseudomonadati</taxon>
        <taxon>Pseudomonadota</taxon>
        <taxon>Gammaproteobacteria</taxon>
        <taxon>OMG group</taxon>
        <taxon>OM182 clade</taxon>
    </lineage>
</organism>
<dbReference type="EMBL" id="LIBB01000095">
    <property type="protein sequence ID" value="KRO72146.1"/>
    <property type="molecule type" value="Genomic_DNA"/>
</dbReference>
<keyword evidence="3 6" id="KW-0540">Nuclease</keyword>
<dbReference type="InterPro" id="IPR003761">
    <property type="entry name" value="Exonuc_VII_S"/>
</dbReference>
<dbReference type="GO" id="GO:0006308">
    <property type="term" value="P:DNA catabolic process"/>
    <property type="evidence" value="ECO:0007669"/>
    <property type="project" value="UniProtKB-UniRule"/>
</dbReference>
<proteinExistence type="inferred from homology"/>
<evidence type="ECO:0000313" key="7">
    <source>
        <dbReference type="EMBL" id="KRO72146.1"/>
    </source>
</evidence>
<comment type="catalytic activity">
    <reaction evidence="6">
        <text>Exonucleolytic cleavage in either 5'- to 3'- or 3'- to 5'-direction to yield nucleoside 5'-phosphates.</text>
        <dbReference type="EC" id="3.1.11.6"/>
    </reaction>
</comment>
<keyword evidence="4 6" id="KW-0378">Hydrolase</keyword>
<comment type="function">
    <text evidence="6">Bidirectionally degrades single-stranded DNA into large acid-insoluble oligonucleotides, which are then degraded further into small acid-soluble oligonucleotides.</text>
</comment>
<evidence type="ECO:0000256" key="4">
    <source>
        <dbReference type="ARBA" id="ARBA00022801"/>
    </source>
</evidence>
<evidence type="ECO:0000256" key="6">
    <source>
        <dbReference type="HAMAP-Rule" id="MF_00337"/>
    </source>
</evidence>
<comment type="similarity">
    <text evidence="1 6">Belongs to the XseB family.</text>
</comment>
<evidence type="ECO:0000256" key="1">
    <source>
        <dbReference type="ARBA" id="ARBA00009998"/>
    </source>
</evidence>
<sequence>MTEKAPSKAKATKPKADAGFNFERSIEQLETLVAAMEDGELSLEDSLEAFEKGIKLTRECQSALRQAEQKVLVLMDESGTTQDLKLEDETDENPF</sequence>
<dbReference type="GO" id="GO:0009318">
    <property type="term" value="C:exodeoxyribonuclease VII complex"/>
    <property type="evidence" value="ECO:0007669"/>
    <property type="project" value="UniProtKB-UniRule"/>
</dbReference>
<evidence type="ECO:0000256" key="2">
    <source>
        <dbReference type="ARBA" id="ARBA00022490"/>
    </source>
</evidence>
<dbReference type="InterPro" id="IPR037004">
    <property type="entry name" value="Exonuc_VII_ssu_sf"/>
</dbReference>
<comment type="caution">
    <text evidence="7">The sequence shown here is derived from an EMBL/GenBank/DDBJ whole genome shotgun (WGS) entry which is preliminary data.</text>
</comment>
<reference evidence="7 8" key="1">
    <citation type="submission" date="2015-10" db="EMBL/GenBank/DDBJ databases">
        <title>Metagenome-Assembled Genomes uncover a global brackish microbiome.</title>
        <authorList>
            <person name="Hugerth L.W."/>
            <person name="Larsson J."/>
            <person name="Alneberg J."/>
            <person name="Lindh M.V."/>
            <person name="Legrand C."/>
            <person name="Pinhassi J."/>
            <person name="Andersson A.F."/>
        </authorList>
    </citation>
    <scope>NUCLEOTIDE SEQUENCE [LARGE SCALE GENOMIC DNA]</scope>
    <source>
        <strain evidence="7">BACL4 MAG-120507-bin80</strain>
    </source>
</reference>
<evidence type="ECO:0000313" key="8">
    <source>
        <dbReference type="Proteomes" id="UP000051934"/>
    </source>
</evidence>
<dbReference type="SUPFAM" id="SSF116842">
    <property type="entry name" value="XseB-like"/>
    <property type="match status" value="1"/>
</dbReference>
<keyword evidence="5 6" id="KW-0269">Exonuclease</keyword>
<dbReference type="EC" id="3.1.11.6" evidence="6"/>
<dbReference type="PANTHER" id="PTHR34137:SF1">
    <property type="entry name" value="EXODEOXYRIBONUCLEASE 7 SMALL SUBUNIT"/>
    <property type="match status" value="1"/>
</dbReference>
<accession>A0A0R2SFQ1</accession>
<dbReference type="AlphaFoldDB" id="A0A0R2SFQ1"/>
<dbReference type="Pfam" id="PF02609">
    <property type="entry name" value="Exonuc_VII_S"/>
    <property type="match status" value="1"/>
</dbReference>
<name>A0A0R2SFQ1_9GAMM</name>
<keyword evidence="2 6" id="KW-0963">Cytoplasm</keyword>
<dbReference type="PANTHER" id="PTHR34137">
    <property type="entry name" value="EXODEOXYRIBONUCLEASE 7 SMALL SUBUNIT"/>
    <property type="match status" value="1"/>
</dbReference>
<dbReference type="NCBIfam" id="TIGR01280">
    <property type="entry name" value="xseB"/>
    <property type="match status" value="1"/>
</dbReference>
<dbReference type="Proteomes" id="UP000051934">
    <property type="component" value="Unassembled WGS sequence"/>
</dbReference>